<gene>
    <name evidence="23" type="ORF">GSTENG00011828001</name>
</gene>
<dbReference type="PRINTS" id="PR00390">
    <property type="entry name" value="PHPHLIPASEC"/>
</dbReference>
<dbReference type="FunFam" id="2.30.29.30:FF:000155">
    <property type="entry name" value="1-phosphatidylinositol 4,5-bisphosphate phosphodiesterase gamma"/>
    <property type="match status" value="1"/>
</dbReference>
<dbReference type="CDD" id="cd11970">
    <property type="entry name" value="SH3_PLCgamma1"/>
    <property type="match status" value="1"/>
</dbReference>
<dbReference type="OrthoDB" id="269822at2759"/>
<evidence type="ECO:0000259" key="18">
    <source>
        <dbReference type="PROSITE" id="PS50001"/>
    </source>
</evidence>
<dbReference type="InterPro" id="IPR001192">
    <property type="entry name" value="PI-PLC_fam"/>
</dbReference>
<keyword evidence="8 16" id="KW-0442">Lipid degradation</keyword>
<dbReference type="InterPro" id="IPR001711">
    <property type="entry name" value="PLipase_C_Pinositol-sp_Y"/>
</dbReference>
<dbReference type="InterPro" id="IPR017946">
    <property type="entry name" value="PLC-like_Pdiesterase_TIM-brl"/>
</dbReference>
<dbReference type="SMART" id="SM00239">
    <property type="entry name" value="C2"/>
    <property type="match status" value="1"/>
</dbReference>
<evidence type="ECO:0000259" key="21">
    <source>
        <dbReference type="PROSITE" id="PS50004"/>
    </source>
</evidence>
<dbReference type="SUPFAM" id="SSF50729">
    <property type="entry name" value="PH domain-like"/>
    <property type="match status" value="2"/>
</dbReference>
<keyword evidence="11" id="KW-0807">Transducer</keyword>
<dbReference type="SMART" id="SM00233">
    <property type="entry name" value="PH"/>
    <property type="match status" value="2"/>
</dbReference>
<keyword evidence="10 16" id="KW-0443">Lipid metabolism</keyword>
<keyword evidence="6 16" id="KW-0378">Hydrolase</keyword>
<feature type="region of interest" description="Disordered" evidence="17">
    <location>
        <begin position="1042"/>
        <end position="1072"/>
    </location>
</feature>
<keyword evidence="5" id="KW-0677">Repeat</keyword>
<name>Q4SVT4_TETNG</name>
<dbReference type="SUPFAM" id="SSF51695">
    <property type="entry name" value="PLC-like phosphodiesterases"/>
    <property type="match status" value="2"/>
</dbReference>
<dbReference type="CDD" id="cd09932">
    <property type="entry name" value="SH2_C-SH2_PLC_gamma_like"/>
    <property type="match status" value="1"/>
</dbReference>
<evidence type="ECO:0000259" key="19">
    <source>
        <dbReference type="PROSITE" id="PS50002"/>
    </source>
</evidence>
<dbReference type="SMART" id="SM00326">
    <property type="entry name" value="SH3"/>
    <property type="match status" value="1"/>
</dbReference>
<evidence type="ECO:0000256" key="17">
    <source>
        <dbReference type="SAM" id="MobiDB-lite"/>
    </source>
</evidence>
<dbReference type="PROSITE" id="PS50003">
    <property type="entry name" value="PH_DOMAIN"/>
    <property type="match status" value="1"/>
</dbReference>
<dbReference type="Pfam" id="PF00388">
    <property type="entry name" value="PI-PLC-X"/>
    <property type="match status" value="1"/>
</dbReference>
<comment type="caution">
    <text evidence="23">The sequence shown here is derived from an EMBL/GenBank/DDBJ whole genome shotgun (WGS) entry which is preliminary data.</text>
</comment>
<dbReference type="Gene3D" id="3.20.20.190">
    <property type="entry name" value="Phosphatidylinositol (PI) phosphodiesterase"/>
    <property type="match status" value="1"/>
</dbReference>
<dbReference type="SMART" id="SM00252">
    <property type="entry name" value="SH2"/>
    <property type="match status" value="2"/>
</dbReference>
<evidence type="ECO:0000256" key="4">
    <source>
        <dbReference type="ARBA" id="ARBA00022553"/>
    </source>
</evidence>
<dbReference type="Gene3D" id="2.30.29.30">
    <property type="entry name" value="Pleckstrin-homology domain (PH domain)/Phosphotyrosine-binding domain (PTB)"/>
    <property type="match status" value="2"/>
</dbReference>
<dbReference type="FunFam" id="3.20.20.190:FF:000112">
    <property type="match status" value="1"/>
</dbReference>
<dbReference type="InterPro" id="IPR036860">
    <property type="entry name" value="SH2_dom_sf"/>
</dbReference>
<evidence type="ECO:0000256" key="6">
    <source>
        <dbReference type="ARBA" id="ARBA00022801"/>
    </source>
</evidence>
<evidence type="ECO:0000256" key="12">
    <source>
        <dbReference type="ARBA" id="ARBA00023288"/>
    </source>
</evidence>
<dbReference type="PROSITE" id="PS50004">
    <property type="entry name" value="C2"/>
    <property type="match status" value="1"/>
</dbReference>
<dbReference type="PROSITE" id="PS50007">
    <property type="entry name" value="PIPLC_X_DOMAIN"/>
    <property type="match status" value="1"/>
</dbReference>
<dbReference type="FunFam" id="3.20.20.190:FF:000113">
    <property type="match status" value="1"/>
</dbReference>
<evidence type="ECO:0000256" key="2">
    <source>
        <dbReference type="ARBA" id="ARBA00012368"/>
    </source>
</evidence>
<reference evidence="23" key="1">
    <citation type="journal article" date="2004" name="Nature">
        <title>Genome duplication in the teleost fish Tetraodon nigroviridis reveals the early vertebrate proto-karyotype.</title>
        <authorList>
            <person name="Jaillon O."/>
            <person name="Aury J.-M."/>
            <person name="Brunet F."/>
            <person name="Petit J.-L."/>
            <person name="Stange-Thomann N."/>
            <person name="Mauceli E."/>
            <person name="Bouneau L."/>
            <person name="Fischer C."/>
            <person name="Ozouf-Costaz C."/>
            <person name="Bernot A."/>
            <person name="Nicaud S."/>
            <person name="Jaffe D."/>
            <person name="Fisher S."/>
            <person name="Lutfalla G."/>
            <person name="Dossat C."/>
            <person name="Segurens B."/>
            <person name="Dasilva C."/>
            <person name="Salanoubat M."/>
            <person name="Levy M."/>
            <person name="Boudet N."/>
            <person name="Castellano S."/>
            <person name="Anthouard V."/>
            <person name="Jubin C."/>
            <person name="Castelli V."/>
            <person name="Katinka M."/>
            <person name="Vacherie B."/>
            <person name="Biemont C."/>
            <person name="Skalli Z."/>
            <person name="Cattolico L."/>
            <person name="Poulain J."/>
            <person name="De Berardinis V."/>
            <person name="Cruaud C."/>
            <person name="Duprat S."/>
            <person name="Brottier P."/>
            <person name="Coutanceau J.-P."/>
            <person name="Gouzy J."/>
            <person name="Parra G."/>
            <person name="Lardier G."/>
            <person name="Chapple C."/>
            <person name="McKernan K.J."/>
            <person name="McEwan P."/>
            <person name="Bosak S."/>
            <person name="Kellis M."/>
            <person name="Volff J.-N."/>
            <person name="Guigo R."/>
            <person name="Zody M.C."/>
            <person name="Mesirov J."/>
            <person name="Lindblad-Toh K."/>
            <person name="Birren B."/>
            <person name="Nusbaum C."/>
            <person name="Kahn D."/>
            <person name="Robinson-Rechavi M."/>
            <person name="Laudet V."/>
            <person name="Schachter V."/>
            <person name="Quetier F."/>
            <person name="Saurin W."/>
            <person name="Scarpelli C."/>
            <person name="Wincker P."/>
            <person name="Lander E.S."/>
            <person name="Weissenbach J."/>
            <person name="Roest Crollius H."/>
        </authorList>
    </citation>
    <scope>NUCLEOTIDE SEQUENCE [LARGE SCALE GENOMIC DNA]</scope>
</reference>
<keyword evidence="7" id="KW-0106">Calcium</keyword>
<dbReference type="InterPro" id="IPR035724">
    <property type="entry name" value="PLCgamma1_SH3"/>
</dbReference>
<dbReference type="PRINTS" id="PR00401">
    <property type="entry name" value="SH2DOMAIN"/>
</dbReference>
<comment type="cofactor">
    <cofactor evidence="1">
        <name>Ca(2+)</name>
        <dbReference type="ChEBI" id="CHEBI:29108"/>
    </cofactor>
</comment>
<dbReference type="GO" id="GO:0010634">
    <property type="term" value="P:positive regulation of epithelial cell migration"/>
    <property type="evidence" value="ECO:0007669"/>
    <property type="project" value="TreeGrafter"/>
</dbReference>
<dbReference type="Gene3D" id="2.60.40.150">
    <property type="entry name" value="C2 domain"/>
    <property type="match status" value="1"/>
</dbReference>
<dbReference type="GO" id="GO:0046488">
    <property type="term" value="P:phosphatidylinositol metabolic process"/>
    <property type="evidence" value="ECO:0007669"/>
    <property type="project" value="TreeGrafter"/>
</dbReference>
<sequence>SLETGTVMTLFYQKKSQRPERRTFQVRPDMRLLVWSRNPDKPEGELDIQDIRELRLGKGSRDFERYPEEARKLDAAHCFIVLYGQEFRLRTLSLAAFSEEEVNMWMTGLTWLMTDTQRAPAPQQTDRWLRKQFEVMDRNHEGRWVTLPEHVNIQSQQPVRDAPHSSVTVKDVKALLPQINFRVPNMRFLKDKLQEVEARSDLTYPNFAQLYRTLMFDSQKTVSGSELLSSWNSPSLCGTSTDRNSARFPSTTSRSFCRWTRRYGDGLPLDSRRALLTSVSLSSQEPWASDLGRVREFLMGYLRGGQQAEPMLQLDEFLTFLFSKENSICDPQLLAVVPDDMKRPLSQYWISSSHNTYLTGDQFSSESSLEAYARCLRMGCRCIELDCWDGPDDLPIIYHGHTLTSKIKFLDVLHTIKEHAFVTSEYPVILSIEDHCSVVQQRNMATHFKKVFGDLLLTKPVDNNAEELPSPHQLRRKILIKHKKLVEGTLYEEVSSASYSENDISNSLKNGILFLEDPVDHTWTPHYFVLTSNKIYYSEETSHYQTADEEEDDEVKEECNNNEQHCAERWFHGKLGGGRDGRQVAEKLLQEYCEGGAKDGTFLVRESETFVGDYTLSFWRSGRVQHCRIHSRQESGSTRFYLTDNLVFDSLYRLICHYRDTPLRCNEFEMRLGNPVPQPNAHESREWYHSSLTRVQAEHMLMRVPRDGAFLVRKRSEHNSYAISFRAEGKIKHCRIQQEGRLFMLGSSAEFESLMDLVSYYEKHPLYRKMKLRYPINEDTLDKMGTTVSRAPPERRRSVESQMMKPPVPQELDYGALYEVRTPHFYVEANKMPTARCTVKALYDYRAQREDELCFSKQALILNVDKQEGGWWRGDYGGKKQLWFPANYVEELPSSPLRELDEAVSSKNSPLGTFLKGFLDVTSCHVVVHKDGKNSRPYVFTVHSQHFSSQPVQSLDVSADSLEELIHWVTKIREAAQNADARMQEEKQMERRKKIAVELSDLVVYCRPVPFNEDSKDQPALFHFFFVFGVFDGTRCCFQRSGRSEPVTGTCRPSPRRRRRSLRPAAKGSVSCSTTSGSCPEFILEDRGWTRPTMTLFPCGSVAPSWSHSTFRPQVGAETPLVSCSLLLHANTQLLHTAGGGLIHLVQPSSSFLPVCVCADKPMQLNQAFFLLGGGSGYIPQPDVMREDVFDPFDKDTLNVEPITIQLQVLPNSQGCNQSESYPCPWPLQVLGARHLPKNGRSIVCPFVEVEICGADYDSCKYKTDVVADNGLNPVWLQKQFVFDIHNPTFSFLRFTVYDEDMFSDPNFLAQATYPVQLLRTGNPTGTLILGGPPESLSRLDAFVPCQATEACLSRTATAKTWSWPRFWSMWKSSMPR</sequence>
<dbReference type="FunFam" id="3.30.505.10:FF:000011">
    <property type="entry name" value="1-phosphatidylinositol 4,5-bisphosphate phosphodiesterase gamma"/>
    <property type="match status" value="1"/>
</dbReference>
<dbReference type="SUPFAM" id="SSF49562">
    <property type="entry name" value="C2 domain (Calcium/lipid-binding domain, CaLB)"/>
    <property type="match status" value="1"/>
</dbReference>
<dbReference type="PROSITE" id="PS50002">
    <property type="entry name" value="SH3"/>
    <property type="match status" value="1"/>
</dbReference>
<evidence type="ECO:0000259" key="20">
    <source>
        <dbReference type="PROSITE" id="PS50003"/>
    </source>
</evidence>
<dbReference type="InterPro" id="IPR000980">
    <property type="entry name" value="SH2"/>
</dbReference>
<dbReference type="FunFam" id="2.30.30.40:FF:000051">
    <property type="entry name" value="1-phosphatidylinositol 4,5-bisphosphate phosphodiesterase gamma"/>
    <property type="match status" value="1"/>
</dbReference>
<dbReference type="GO" id="GO:0048015">
    <property type="term" value="P:phosphatidylinositol-mediated signaling"/>
    <property type="evidence" value="ECO:0007669"/>
    <property type="project" value="TreeGrafter"/>
</dbReference>
<feature type="region of interest" description="Disordered" evidence="17">
    <location>
        <begin position="784"/>
        <end position="803"/>
    </location>
</feature>
<evidence type="ECO:0000256" key="11">
    <source>
        <dbReference type="ARBA" id="ARBA00023224"/>
    </source>
</evidence>
<dbReference type="GO" id="GO:0051209">
    <property type="term" value="P:release of sequestered calcium ion into cytosol"/>
    <property type="evidence" value="ECO:0007669"/>
    <property type="project" value="TreeGrafter"/>
</dbReference>
<feature type="domain" description="SH3" evidence="19">
    <location>
        <begin position="834"/>
        <end position="894"/>
    </location>
</feature>
<evidence type="ECO:0000256" key="8">
    <source>
        <dbReference type="ARBA" id="ARBA00022963"/>
    </source>
</evidence>
<dbReference type="InterPro" id="IPR035024">
    <property type="entry name" value="PLC-gamma_N-SH2"/>
</dbReference>
<dbReference type="PANTHER" id="PTHR10336">
    <property type="entry name" value="PHOSPHOINOSITIDE-SPECIFIC PHOSPHOLIPASE C FAMILY PROTEIN"/>
    <property type="match status" value="1"/>
</dbReference>
<dbReference type="InterPro" id="IPR035023">
    <property type="entry name" value="PLC-gamma_C-SH2"/>
</dbReference>
<dbReference type="GO" id="GO:0032587">
    <property type="term" value="C:ruffle membrane"/>
    <property type="evidence" value="ECO:0007669"/>
    <property type="project" value="TreeGrafter"/>
</dbReference>
<reference evidence="23" key="2">
    <citation type="submission" date="2004-02" db="EMBL/GenBank/DDBJ databases">
        <authorList>
            <consortium name="Genoscope"/>
            <consortium name="Whitehead Institute Centre for Genome Research"/>
        </authorList>
    </citation>
    <scope>NUCLEOTIDE SEQUENCE</scope>
</reference>
<feature type="domain" description="C2" evidence="21">
    <location>
        <begin position="1201"/>
        <end position="1330"/>
    </location>
</feature>
<dbReference type="InterPro" id="IPR036028">
    <property type="entry name" value="SH3-like_dom_sf"/>
</dbReference>
<dbReference type="PANTHER" id="PTHR10336:SF79">
    <property type="entry name" value="1-PHOSPHATIDYLINOSITOL 4,5-BISPHOSPHATE PHOSPHODIESTERASE GAMMA"/>
    <property type="match status" value="1"/>
</dbReference>
<dbReference type="Pfam" id="PF00017">
    <property type="entry name" value="SH2"/>
    <property type="match status" value="2"/>
</dbReference>
<feature type="domain" description="PI-PLC Y-box" evidence="22">
    <location>
        <begin position="1160"/>
        <end position="1186"/>
    </location>
</feature>
<dbReference type="InterPro" id="IPR000008">
    <property type="entry name" value="C2_dom"/>
</dbReference>
<keyword evidence="3 15" id="KW-0728">SH3 domain</keyword>
<dbReference type="SUPFAM" id="SSF55550">
    <property type="entry name" value="SH2 domain"/>
    <property type="match status" value="2"/>
</dbReference>
<evidence type="ECO:0000256" key="16">
    <source>
        <dbReference type="RuleBase" id="RU361133"/>
    </source>
</evidence>
<dbReference type="CDD" id="cd13362">
    <property type="entry name" value="PH_PLC_gamma"/>
    <property type="match status" value="1"/>
</dbReference>
<evidence type="ECO:0000259" key="22">
    <source>
        <dbReference type="PROSITE" id="PS50008"/>
    </source>
</evidence>
<dbReference type="Pfam" id="PF23583">
    <property type="entry name" value="EF_HAND_2_PLCG"/>
    <property type="match status" value="1"/>
</dbReference>
<dbReference type="InterPro" id="IPR035892">
    <property type="entry name" value="C2_domain_sf"/>
</dbReference>
<accession>Q4SVT4</accession>
<evidence type="ECO:0000256" key="1">
    <source>
        <dbReference type="ARBA" id="ARBA00001913"/>
    </source>
</evidence>
<dbReference type="Gene3D" id="3.30.505.10">
    <property type="entry name" value="SH2 domain"/>
    <property type="match status" value="2"/>
</dbReference>
<dbReference type="Gene3D" id="2.30.30.40">
    <property type="entry name" value="SH3 Domains"/>
    <property type="match status" value="1"/>
</dbReference>
<feature type="domain" description="PH" evidence="20">
    <location>
        <begin position="1"/>
        <end position="114"/>
    </location>
</feature>
<evidence type="ECO:0000256" key="15">
    <source>
        <dbReference type="PROSITE-ProRule" id="PRU00192"/>
    </source>
</evidence>
<dbReference type="EC" id="3.1.4.11" evidence="2 16"/>
<dbReference type="Pfam" id="PF00018">
    <property type="entry name" value="SH3_1"/>
    <property type="match status" value="1"/>
</dbReference>
<dbReference type="SUPFAM" id="SSF50044">
    <property type="entry name" value="SH3-domain"/>
    <property type="match status" value="1"/>
</dbReference>
<evidence type="ECO:0000256" key="14">
    <source>
        <dbReference type="PROSITE-ProRule" id="PRU00191"/>
    </source>
</evidence>
<comment type="catalytic activity">
    <reaction evidence="13">
        <text>a 1,2-diacyl-sn-glycero-3-phospho-(1D-myo-inositol-4,5-bisphosphate) + H2O = 1D-myo-inositol 1,4,5-trisphosphate + a 1,2-diacyl-sn-glycerol + H(+)</text>
        <dbReference type="Rhea" id="RHEA:33179"/>
        <dbReference type="ChEBI" id="CHEBI:15377"/>
        <dbReference type="ChEBI" id="CHEBI:15378"/>
        <dbReference type="ChEBI" id="CHEBI:17815"/>
        <dbReference type="ChEBI" id="CHEBI:58456"/>
        <dbReference type="ChEBI" id="CHEBI:203600"/>
        <dbReference type="EC" id="3.1.4.11"/>
    </reaction>
    <physiologicalReaction direction="left-to-right" evidence="13">
        <dbReference type="Rhea" id="RHEA:33180"/>
    </physiologicalReaction>
</comment>
<dbReference type="InterPro" id="IPR001849">
    <property type="entry name" value="PH_domain"/>
</dbReference>
<keyword evidence="4" id="KW-0597">Phosphoprotein</keyword>
<feature type="non-terminal residue" evidence="23">
    <location>
        <position position="1"/>
    </location>
</feature>
<dbReference type="PROSITE" id="PS50008">
    <property type="entry name" value="PIPLC_Y_DOMAIN"/>
    <property type="match status" value="1"/>
</dbReference>
<dbReference type="SMART" id="SM00148">
    <property type="entry name" value="PLCXc"/>
    <property type="match status" value="1"/>
</dbReference>
<evidence type="ECO:0000256" key="9">
    <source>
        <dbReference type="ARBA" id="ARBA00022999"/>
    </source>
</evidence>
<dbReference type="FunFam" id="3.30.505.10:FF:000009">
    <property type="entry name" value="1-phosphatidylinositol 4,5-bisphosphate phosphodiesterase gamma"/>
    <property type="match status" value="1"/>
</dbReference>
<feature type="domain" description="SH2" evidence="18">
    <location>
        <begin position="570"/>
        <end position="676"/>
    </location>
</feature>
<dbReference type="InterPro" id="IPR057061">
    <property type="entry name" value="PLCG_EF-hand_2"/>
</dbReference>
<dbReference type="PROSITE" id="PS50001">
    <property type="entry name" value="SH2"/>
    <property type="match status" value="2"/>
</dbReference>
<keyword evidence="12" id="KW-0449">Lipoprotein</keyword>
<dbReference type="EMBL" id="CAAE01013726">
    <property type="protein sequence ID" value="CAF95248.1"/>
    <property type="molecule type" value="Genomic_DNA"/>
</dbReference>
<dbReference type="InterPro" id="IPR000909">
    <property type="entry name" value="PLipase_C_PInositol-sp_X_dom"/>
</dbReference>
<dbReference type="GO" id="GO:0004435">
    <property type="term" value="F:phosphatidylinositol-4,5-bisphosphate phospholipase C activity"/>
    <property type="evidence" value="ECO:0007669"/>
    <property type="project" value="UniProtKB-EC"/>
</dbReference>
<keyword evidence="9 14" id="KW-0727">SH2 domain</keyword>
<organism evidence="23">
    <name type="scientific">Tetraodon nigroviridis</name>
    <name type="common">Spotted green pufferfish</name>
    <name type="synonym">Chelonodon nigroviridis</name>
    <dbReference type="NCBI Taxonomy" id="99883"/>
    <lineage>
        <taxon>Eukaryota</taxon>
        <taxon>Metazoa</taxon>
        <taxon>Chordata</taxon>
        <taxon>Craniata</taxon>
        <taxon>Vertebrata</taxon>
        <taxon>Euteleostomi</taxon>
        <taxon>Actinopterygii</taxon>
        <taxon>Neopterygii</taxon>
        <taxon>Teleostei</taxon>
        <taxon>Neoteleostei</taxon>
        <taxon>Acanthomorphata</taxon>
        <taxon>Eupercaria</taxon>
        <taxon>Tetraodontiformes</taxon>
        <taxon>Tetradontoidea</taxon>
        <taxon>Tetraodontidae</taxon>
        <taxon>Tetraodon</taxon>
    </lineage>
</organism>
<dbReference type="InterPro" id="IPR001452">
    <property type="entry name" value="SH3_domain"/>
</dbReference>
<proteinExistence type="predicted"/>
<evidence type="ECO:0000256" key="3">
    <source>
        <dbReference type="ARBA" id="ARBA00022443"/>
    </source>
</evidence>
<evidence type="ECO:0000256" key="5">
    <source>
        <dbReference type="ARBA" id="ARBA00022737"/>
    </source>
</evidence>
<dbReference type="InterPro" id="IPR011993">
    <property type="entry name" value="PH-like_dom_sf"/>
</dbReference>
<protein>
    <recommendedName>
        <fullName evidence="2 16">Phosphoinositide phospholipase C</fullName>
        <ecNumber evidence="2 16">3.1.4.11</ecNumber>
    </recommendedName>
</protein>
<dbReference type="Pfam" id="PF00168">
    <property type="entry name" value="C2"/>
    <property type="match status" value="1"/>
</dbReference>
<evidence type="ECO:0000256" key="7">
    <source>
        <dbReference type="ARBA" id="ARBA00022837"/>
    </source>
</evidence>
<dbReference type="CDD" id="cd08592">
    <property type="entry name" value="PI-PLCc_gamma"/>
    <property type="match status" value="1"/>
</dbReference>
<dbReference type="KEGG" id="tng:GSTEN00011828G001"/>
<dbReference type="CDD" id="cd10341">
    <property type="entry name" value="SH2_N-SH2_PLC_gamma_like"/>
    <property type="match status" value="1"/>
</dbReference>
<dbReference type="CDD" id="cd00275">
    <property type="entry name" value="C2_PLC_like"/>
    <property type="match status" value="1"/>
</dbReference>
<evidence type="ECO:0000256" key="13">
    <source>
        <dbReference type="ARBA" id="ARBA00023674"/>
    </source>
</evidence>
<dbReference type="GO" id="GO:0016042">
    <property type="term" value="P:lipid catabolic process"/>
    <property type="evidence" value="ECO:0007669"/>
    <property type="project" value="UniProtKB-KW"/>
</dbReference>
<evidence type="ECO:0000256" key="10">
    <source>
        <dbReference type="ARBA" id="ARBA00023098"/>
    </source>
</evidence>
<evidence type="ECO:0000313" key="23">
    <source>
        <dbReference type="EMBL" id="CAF95248.1"/>
    </source>
</evidence>
<feature type="domain" description="SH2" evidence="18">
    <location>
        <begin position="687"/>
        <end position="776"/>
    </location>
</feature>